<proteinExistence type="predicted"/>
<evidence type="ECO:0000259" key="3">
    <source>
        <dbReference type="Pfam" id="PF23559"/>
    </source>
</evidence>
<name>A0A445JJM8_GLYSO</name>
<dbReference type="PANTHER" id="PTHR15140">
    <property type="entry name" value="TUBULIN-SPECIFIC CHAPERONE E"/>
    <property type="match status" value="1"/>
</dbReference>
<comment type="caution">
    <text evidence="4">The sequence shown here is derived from an EMBL/GenBank/DDBJ whole genome shotgun (WGS) entry which is preliminary data.</text>
</comment>
<evidence type="ECO:0000313" key="4">
    <source>
        <dbReference type="EMBL" id="RZB98675.1"/>
    </source>
</evidence>
<reference evidence="4 5" key="1">
    <citation type="submission" date="2018-09" db="EMBL/GenBank/DDBJ databases">
        <title>A high-quality reference genome of wild soybean provides a powerful tool to mine soybean genomes.</title>
        <authorList>
            <person name="Xie M."/>
            <person name="Chung C.Y.L."/>
            <person name="Li M.-W."/>
            <person name="Wong F.-L."/>
            <person name="Chan T.-F."/>
            <person name="Lam H.-M."/>
        </authorList>
    </citation>
    <scope>NUCLEOTIDE SEQUENCE [LARGE SCALE GENOMIC DNA]</scope>
    <source>
        <strain evidence="5">cv. W05</strain>
        <tissue evidence="4">Hypocotyl of etiolated seedlings</tissue>
    </source>
</reference>
<dbReference type="AlphaFoldDB" id="A0A445JJM8"/>
<dbReference type="PRINTS" id="PR00364">
    <property type="entry name" value="DISEASERSIST"/>
</dbReference>
<protein>
    <submittedName>
        <fullName evidence="4">Putative disease resistance RPP8-like protein 4</fullName>
    </submittedName>
</protein>
<keyword evidence="1" id="KW-0677">Repeat</keyword>
<dbReference type="Proteomes" id="UP000289340">
    <property type="component" value="Chromosome 8"/>
</dbReference>
<feature type="domain" description="Disease resistance protein winged helix" evidence="3">
    <location>
        <begin position="35"/>
        <end position="85"/>
    </location>
</feature>
<gene>
    <name evidence="4" type="ORF">D0Y65_021530</name>
</gene>
<evidence type="ECO:0000313" key="5">
    <source>
        <dbReference type="Proteomes" id="UP000289340"/>
    </source>
</evidence>
<dbReference type="InterPro" id="IPR058922">
    <property type="entry name" value="WHD_DRP"/>
</dbReference>
<keyword evidence="2" id="KW-0732">Signal</keyword>
<organism evidence="4 5">
    <name type="scientific">Glycine soja</name>
    <name type="common">Wild soybean</name>
    <dbReference type="NCBI Taxonomy" id="3848"/>
    <lineage>
        <taxon>Eukaryota</taxon>
        <taxon>Viridiplantae</taxon>
        <taxon>Streptophyta</taxon>
        <taxon>Embryophyta</taxon>
        <taxon>Tracheophyta</taxon>
        <taxon>Spermatophyta</taxon>
        <taxon>Magnoliopsida</taxon>
        <taxon>eudicotyledons</taxon>
        <taxon>Gunneridae</taxon>
        <taxon>Pentapetalae</taxon>
        <taxon>rosids</taxon>
        <taxon>fabids</taxon>
        <taxon>Fabales</taxon>
        <taxon>Fabaceae</taxon>
        <taxon>Papilionoideae</taxon>
        <taxon>50 kb inversion clade</taxon>
        <taxon>NPAAA clade</taxon>
        <taxon>indigoferoid/millettioid clade</taxon>
        <taxon>Phaseoleae</taxon>
        <taxon>Glycine</taxon>
        <taxon>Glycine subgen. Soja</taxon>
    </lineage>
</organism>
<evidence type="ECO:0000256" key="1">
    <source>
        <dbReference type="ARBA" id="ARBA00022737"/>
    </source>
</evidence>
<accession>A0A445JJM8</accession>
<dbReference type="EMBL" id="QZWG01000008">
    <property type="protein sequence ID" value="RZB98675.1"/>
    <property type="molecule type" value="Genomic_DNA"/>
</dbReference>
<dbReference type="InterPro" id="IPR032675">
    <property type="entry name" value="LRR_dom_sf"/>
</dbReference>
<dbReference type="Pfam" id="PF23559">
    <property type="entry name" value="WHD_DRP"/>
    <property type="match status" value="1"/>
</dbReference>
<dbReference type="PANTHER" id="PTHR15140:SF37">
    <property type="entry name" value="UBIQUITIN-LIKE DOMAIN-CONTAINING PROTEIN"/>
    <property type="match status" value="1"/>
</dbReference>
<sequence length="255" mass="28661">MVAKCAGLPLTIIVLGGLLATKERVSDWDTIGGETEIPRTKLIQLWVAEGVVSLQYETKWDEAMEDVAECYLGNLISRCMVQVGQMGSTDVEKLVLGCPSLRKLQVEGWMERLPAASLFPPQLSKLTLWGCRLVQDPLVTLEKLLNLKFLNGWDMFVGKKMACSPNGFPQLKVLVLRGLPNLDQWTIEDQAMPNLYRLSISDCNNLKTVPDGLKFITSLRELEIRWMPKSFKTRLGTAGEDYHKVQHVPSIVFLN</sequence>
<feature type="chain" id="PRO_5019510295" evidence="2">
    <location>
        <begin position="21"/>
        <end position="255"/>
    </location>
</feature>
<evidence type="ECO:0000256" key="2">
    <source>
        <dbReference type="SAM" id="SignalP"/>
    </source>
</evidence>
<dbReference type="SUPFAM" id="SSF52058">
    <property type="entry name" value="L domain-like"/>
    <property type="match status" value="1"/>
</dbReference>
<keyword evidence="5" id="KW-1185">Reference proteome</keyword>
<dbReference type="Gene3D" id="3.80.10.10">
    <property type="entry name" value="Ribonuclease Inhibitor"/>
    <property type="match status" value="1"/>
</dbReference>
<feature type="signal peptide" evidence="2">
    <location>
        <begin position="1"/>
        <end position="20"/>
    </location>
</feature>